<evidence type="ECO:0000256" key="3">
    <source>
        <dbReference type="ARBA" id="ARBA00023180"/>
    </source>
</evidence>
<dbReference type="PANTHER" id="PTHR10426:SF88">
    <property type="entry name" value="ADIPOCYTE PLASMA MEMBRANE-ASSOCIATED PROTEIN HEMOMUCIN-RELATED"/>
    <property type="match status" value="1"/>
</dbReference>
<protein>
    <recommendedName>
        <fullName evidence="4">Strictosidine synthase conserved region domain-containing protein</fullName>
    </recommendedName>
</protein>
<reference evidence="5 6" key="2">
    <citation type="journal article" date="2011" name="J. Bacteriol.">
        <title>Complete genome sequence of strain HTCC2503T of Parvularcula bermudensis, the type species of the order "Parvularculales" in the class Alphaproteobacteria.</title>
        <authorList>
            <person name="Oh H.M."/>
            <person name="Kang I."/>
            <person name="Vergin K.L."/>
            <person name="Kang D."/>
            <person name="Rhee K.H."/>
            <person name="Giovannoni S.J."/>
            <person name="Cho J.C."/>
        </authorList>
    </citation>
    <scope>NUCLEOTIDE SEQUENCE [LARGE SCALE GENOMIC DNA]</scope>
    <source>
        <strain evidence="6">ATCC BAA-594 / HTCC2503 / KCTC 12087</strain>
    </source>
</reference>
<evidence type="ECO:0000313" key="6">
    <source>
        <dbReference type="Proteomes" id="UP000001302"/>
    </source>
</evidence>
<evidence type="ECO:0000256" key="2">
    <source>
        <dbReference type="ARBA" id="ARBA00022553"/>
    </source>
</evidence>
<dbReference type="STRING" id="314260.PB2503_06287"/>
<evidence type="ECO:0000313" key="5">
    <source>
        <dbReference type="EMBL" id="ADM09323.1"/>
    </source>
</evidence>
<sequence>MPPIERIPLPLPAPEDVVVAEGGQVYTALRDDGVLVELPSGGSSARVCAEIGGRGLGVELYGDGRLLVCNATMGLQAVDPVTGRVESLLSQIDGRPIGVCNNASVGRDGTVYFSESSRVHPLDHYRRDLIENTRSGQLLRWRPGTAPEPLLSGIAFANGVVLSPEEDFVLLAETGLCQIHRYWLSGPRAGQADLFAALPGFPDNLSLGTDGLFWAAIAAPRVATAEAIHKLPRPLRALIARLPESLGPQAEKTCEVMAFDGEGQVVHHLRGDASRFHQVSGVREHNGVLWLGSIEEEALGRVVLR</sequence>
<evidence type="ECO:0000256" key="1">
    <source>
        <dbReference type="ARBA" id="ARBA00009191"/>
    </source>
</evidence>
<dbReference type="KEGG" id="pbr:PB2503_06287"/>
<dbReference type="GO" id="GO:0016787">
    <property type="term" value="F:hydrolase activity"/>
    <property type="evidence" value="ECO:0007669"/>
    <property type="project" value="TreeGrafter"/>
</dbReference>
<dbReference type="AlphaFoldDB" id="E0THM7"/>
<reference evidence="6" key="1">
    <citation type="submission" date="2010-08" db="EMBL/GenBank/DDBJ databases">
        <title>Genome sequence of Parvularcula bermudensis HTCC2503.</title>
        <authorList>
            <person name="Kang D.-M."/>
            <person name="Oh H.-M."/>
            <person name="Cho J.-C."/>
        </authorList>
    </citation>
    <scope>NUCLEOTIDE SEQUENCE [LARGE SCALE GENOMIC DNA]</scope>
    <source>
        <strain evidence="6">ATCC BAA-594 / HTCC2503 / KCTC 12087</strain>
    </source>
</reference>
<dbReference type="PANTHER" id="PTHR10426">
    <property type="entry name" value="STRICTOSIDINE SYNTHASE-RELATED"/>
    <property type="match status" value="1"/>
</dbReference>
<dbReference type="SUPFAM" id="SSF63829">
    <property type="entry name" value="Calcium-dependent phosphotriesterase"/>
    <property type="match status" value="1"/>
</dbReference>
<comment type="similarity">
    <text evidence="1">Belongs to the strictosidine synthase family.</text>
</comment>
<keyword evidence="6" id="KW-1185">Reference proteome</keyword>
<evidence type="ECO:0000259" key="4">
    <source>
        <dbReference type="Pfam" id="PF03088"/>
    </source>
</evidence>
<dbReference type="GO" id="GO:0012505">
    <property type="term" value="C:endomembrane system"/>
    <property type="evidence" value="ECO:0007669"/>
    <property type="project" value="TreeGrafter"/>
</dbReference>
<dbReference type="Pfam" id="PF03088">
    <property type="entry name" value="Str_synth"/>
    <property type="match status" value="1"/>
</dbReference>
<dbReference type="InterPro" id="IPR011042">
    <property type="entry name" value="6-blade_b-propeller_TolB-like"/>
</dbReference>
<gene>
    <name evidence="5" type="ordered locus">PB2503_06287</name>
</gene>
<dbReference type="Gene3D" id="2.120.10.30">
    <property type="entry name" value="TolB, C-terminal domain"/>
    <property type="match status" value="1"/>
</dbReference>
<keyword evidence="3" id="KW-0325">Glycoprotein</keyword>
<dbReference type="Proteomes" id="UP000001302">
    <property type="component" value="Chromosome"/>
</dbReference>
<keyword evidence="2" id="KW-0597">Phosphoprotein</keyword>
<feature type="domain" description="Strictosidine synthase conserved region" evidence="4">
    <location>
        <begin position="107"/>
        <end position="186"/>
    </location>
</feature>
<dbReference type="InterPro" id="IPR018119">
    <property type="entry name" value="Strictosidine_synth_cons-reg"/>
</dbReference>
<accession>E0THM7</accession>
<name>E0THM7_PARBH</name>
<dbReference type="OrthoDB" id="9775406at2"/>
<dbReference type="eggNOG" id="COG3386">
    <property type="taxonomic scope" value="Bacteria"/>
</dbReference>
<organism evidence="5 6">
    <name type="scientific">Parvularcula bermudensis (strain ATCC BAA-594 / HTCC2503 / KCTC 12087)</name>
    <dbReference type="NCBI Taxonomy" id="314260"/>
    <lineage>
        <taxon>Bacteria</taxon>
        <taxon>Pseudomonadati</taxon>
        <taxon>Pseudomonadota</taxon>
        <taxon>Alphaproteobacteria</taxon>
        <taxon>Parvularculales</taxon>
        <taxon>Parvularculaceae</taxon>
        <taxon>Parvularcula</taxon>
    </lineage>
</organism>
<proteinExistence type="inferred from homology"/>
<dbReference type="HOGENOM" id="CLU_023267_0_1_5"/>
<dbReference type="EMBL" id="CP002156">
    <property type="protein sequence ID" value="ADM09323.1"/>
    <property type="molecule type" value="Genomic_DNA"/>
</dbReference>